<keyword evidence="3" id="KW-0560">Oxidoreductase</keyword>
<evidence type="ECO:0000256" key="3">
    <source>
        <dbReference type="ARBA" id="ARBA00023002"/>
    </source>
</evidence>
<feature type="domain" description="FAD-binding" evidence="4">
    <location>
        <begin position="2"/>
        <end position="65"/>
    </location>
</feature>
<evidence type="ECO:0000256" key="1">
    <source>
        <dbReference type="ARBA" id="ARBA00022630"/>
    </source>
</evidence>
<reference evidence="5" key="1">
    <citation type="submission" date="2015-10" db="EMBL/GenBank/DDBJ databases">
        <authorList>
            <person name="Regsiter A."/>
            <person name="william w."/>
        </authorList>
    </citation>
    <scope>NUCLEOTIDE SEQUENCE</scope>
    <source>
        <strain evidence="5">Montdore</strain>
    </source>
</reference>
<dbReference type="Proteomes" id="UP001412239">
    <property type="component" value="Unassembled WGS sequence"/>
</dbReference>
<dbReference type="InterPro" id="IPR002938">
    <property type="entry name" value="FAD-bd"/>
</dbReference>
<evidence type="ECO:0000313" key="5">
    <source>
        <dbReference type="EMBL" id="CUS06607.1"/>
    </source>
</evidence>
<evidence type="ECO:0000259" key="4">
    <source>
        <dbReference type="Pfam" id="PF01494"/>
    </source>
</evidence>
<dbReference type="GO" id="GO:0071949">
    <property type="term" value="F:FAD binding"/>
    <property type="evidence" value="ECO:0007669"/>
    <property type="project" value="InterPro"/>
</dbReference>
<evidence type="ECO:0000256" key="2">
    <source>
        <dbReference type="ARBA" id="ARBA00022827"/>
    </source>
</evidence>
<feature type="non-terminal residue" evidence="5">
    <location>
        <position position="68"/>
    </location>
</feature>
<name>A0A292PJC0_9PEZI</name>
<dbReference type="AlphaFoldDB" id="A0A292PJC0"/>
<dbReference type="Gene3D" id="3.50.50.60">
    <property type="entry name" value="FAD/NAD(P)-binding domain"/>
    <property type="match status" value="1"/>
</dbReference>
<gene>
    <name evidence="5" type="ORF">GSTUAT00009342001</name>
</gene>
<evidence type="ECO:0000313" key="6">
    <source>
        <dbReference type="Proteomes" id="UP001412239"/>
    </source>
</evidence>
<keyword evidence="6" id="KW-1185">Reference proteome</keyword>
<dbReference type="Gene3D" id="3.30.9.10">
    <property type="entry name" value="D-Amino Acid Oxidase, subunit A, domain 2"/>
    <property type="match status" value="1"/>
</dbReference>
<accession>A0A292PJC0</accession>
<proteinExistence type="predicted"/>
<keyword evidence="2" id="KW-0274">FAD</keyword>
<organism evidence="5 6">
    <name type="scientific">Tuber aestivum</name>
    <name type="common">summer truffle</name>
    <dbReference type="NCBI Taxonomy" id="59557"/>
    <lineage>
        <taxon>Eukaryota</taxon>
        <taxon>Fungi</taxon>
        <taxon>Dikarya</taxon>
        <taxon>Ascomycota</taxon>
        <taxon>Pezizomycotina</taxon>
        <taxon>Pezizomycetes</taxon>
        <taxon>Pezizales</taxon>
        <taxon>Tuberaceae</taxon>
        <taxon>Tuber</taxon>
    </lineage>
</organism>
<dbReference type="InterPro" id="IPR036188">
    <property type="entry name" value="FAD/NAD-bd_sf"/>
</dbReference>
<sequence length="68" mass="7623">VENKATGVNYRTIADYMIAADGANSLVRKQLNIPVSGNDSWTDLLNIYFEADLELLVKGREFSLFLID</sequence>
<feature type="non-terminal residue" evidence="5">
    <location>
        <position position="1"/>
    </location>
</feature>
<dbReference type="GO" id="GO:0016491">
    <property type="term" value="F:oxidoreductase activity"/>
    <property type="evidence" value="ECO:0007669"/>
    <property type="project" value="UniProtKB-KW"/>
</dbReference>
<protein>
    <recommendedName>
        <fullName evidence="4">FAD-binding domain-containing protein</fullName>
    </recommendedName>
</protein>
<keyword evidence="1" id="KW-0285">Flavoprotein</keyword>
<dbReference type="Pfam" id="PF01494">
    <property type="entry name" value="FAD_binding_3"/>
    <property type="match status" value="1"/>
</dbReference>
<dbReference type="EMBL" id="LN894103">
    <property type="protein sequence ID" value="CUS06607.1"/>
    <property type="molecule type" value="Genomic_DNA"/>
</dbReference>